<name>A0A5J6N5L3_9PROT</name>
<dbReference type="RefSeq" id="WP_151120477.1">
    <property type="nucleotide sequence ID" value="NZ_CP042582.1"/>
</dbReference>
<dbReference type="InterPro" id="IPR051203">
    <property type="entry name" value="Polysaccharide_Synthase-Rel"/>
</dbReference>
<feature type="transmembrane region" description="Helical" evidence="2">
    <location>
        <begin position="83"/>
        <end position="101"/>
    </location>
</feature>
<evidence type="ECO:0000313" key="4">
    <source>
        <dbReference type="EMBL" id="QEX25198.1"/>
    </source>
</evidence>
<dbReference type="OrthoDB" id="9803111at2"/>
<dbReference type="Gene3D" id="3.40.50.720">
    <property type="entry name" value="NAD(P)-binding Rossmann-like Domain"/>
    <property type="match status" value="2"/>
</dbReference>
<feature type="transmembrane region" description="Helical" evidence="2">
    <location>
        <begin position="12"/>
        <end position="34"/>
    </location>
</feature>
<dbReference type="Pfam" id="PF02719">
    <property type="entry name" value="Polysacc_synt_2"/>
    <property type="match status" value="1"/>
</dbReference>
<evidence type="ECO:0000259" key="3">
    <source>
        <dbReference type="Pfam" id="PF02719"/>
    </source>
</evidence>
<dbReference type="CDD" id="cd05237">
    <property type="entry name" value="UDP_invert_4-6DH_SDR_e"/>
    <property type="match status" value="1"/>
</dbReference>
<dbReference type="EMBL" id="CP042582">
    <property type="protein sequence ID" value="QEX25198.1"/>
    <property type="molecule type" value="Genomic_DNA"/>
</dbReference>
<evidence type="ECO:0000313" key="5">
    <source>
        <dbReference type="Proteomes" id="UP000325797"/>
    </source>
</evidence>
<proteinExistence type="inferred from homology"/>
<keyword evidence="5" id="KW-1185">Reference proteome</keyword>
<reference evidence="4 5" key="1">
    <citation type="submission" date="2019-08" db="EMBL/GenBank/DDBJ databases">
        <title>Hyperibacter terrae gen. nov., sp. nov. and Hyperibacter viscosus sp. nov., two new members in the family Rhodospirillaceae isolated from the rhizosphere of Hypericum perforatum.</title>
        <authorList>
            <person name="Noviana Z."/>
        </authorList>
    </citation>
    <scope>NUCLEOTIDE SEQUENCE [LARGE SCALE GENOMIC DNA]</scope>
    <source>
        <strain evidence="4 5">R5959</strain>
    </source>
</reference>
<dbReference type="PANTHER" id="PTHR43318:SF1">
    <property type="entry name" value="POLYSACCHARIDE BIOSYNTHESIS PROTEIN EPSC-RELATED"/>
    <property type="match status" value="1"/>
</dbReference>
<protein>
    <submittedName>
        <fullName evidence="4">Polysaccharide biosynthesis protein CapD</fullName>
    </submittedName>
</protein>
<organism evidence="4 5">
    <name type="scientific">Hypericibacter adhaerens</name>
    <dbReference type="NCBI Taxonomy" id="2602016"/>
    <lineage>
        <taxon>Bacteria</taxon>
        <taxon>Pseudomonadati</taxon>
        <taxon>Pseudomonadota</taxon>
        <taxon>Alphaproteobacteria</taxon>
        <taxon>Rhodospirillales</taxon>
        <taxon>Dongiaceae</taxon>
        <taxon>Hypericibacter</taxon>
    </lineage>
</organism>
<dbReference type="SUPFAM" id="SSF51735">
    <property type="entry name" value="NAD(P)-binding Rossmann-fold domains"/>
    <property type="match status" value="1"/>
</dbReference>
<comment type="similarity">
    <text evidence="1">Belongs to the polysaccharide synthase family.</text>
</comment>
<feature type="domain" description="Polysaccharide biosynthesis protein CapD-like" evidence="3">
    <location>
        <begin position="298"/>
        <end position="584"/>
    </location>
</feature>
<dbReference type="InterPro" id="IPR003869">
    <property type="entry name" value="Polysac_CapD-like"/>
</dbReference>
<dbReference type="Proteomes" id="UP000325797">
    <property type="component" value="Chromosome"/>
</dbReference>
<dbReference type="AlphaFoldDB" id="A0A5J6N5L3"/>
<evidence type="ECO:0000256" key="1">
    <source>
        <dbReference type="ARBA" id="ARBA00007430"/>
    </source>
</evidence>
<accession>A0A5J6N5L3</accession>
<keyword evidence="2" id="KW-0812">Transmembrane</keyword>
<dbReference type="KEGG" id="hadh:FRZ61_51450"/>
<dbReference type="InterPro" id="IPR036291">
    <property type="entry name" value="NAD(P)-bd_dom_sf"/>
</dbReference>
<evidence type="ECO:0000256" key="2">
    <source>
        <dbReference type="SAM" id="Phobius"/>
    </source>
</evidence>
<gene>
    <name evidence="4" type="ORF">FRZ61_51450</name>
</gene>
<feature type="transmembrane region" description="Helical" evidence="2">
    <location>
        <begin position="46"/>
        <end position="71"/>
    </location>
</feature>
<dbReference type="PANTHER" id="PTHR43318">
    <property type="entry name" value="UDP-N-ACETYLGLUCOSAMINE 4,6-DEHYDRATASE"/>
    <property type="match status" value="1"/>
</dbReference>
<sequence length="644" mass="68622">MALRLHLGGRAGIALLHDTIMAAVSFPLALYLRLGALAFPWQTAPYLWQGTAIFTATAVAVFVASGFYRGVWRYASLRDMLEIGRAVLITLLLFIPVLFLFNRLEGLPRSTLVINGFLLLFLLGTPRFAYRIWKDGGLDHLLERNHGGRASVLLIGAGDAAELFLRDMARGTTAPYRVVGLLDPSGRRAGRRIQGIPVWGGLAEAGPVIDRLIARGEPLQRLILTDESLDGAAIAQLLDLAQGKGLTLARLPRLTELKPGMEAERYAVRAIALEDLLGRPRRVLDRTPVERLVAGRRLLVTGAGGSIGAELCRQIAALAPARLTLLDHSEALLHAIATELAAHHPGLPIETQLCDLRERGRLERAVGSAAPEIVFHAAALKHVPVCERHPDEAVLTNVLGTRHLAAAATKAGAAAMVVISTDKAVEPESILGATKKLAESYCQALDRSAGPGATRFVAVRFGNVLGSSGSVVPLFQKQIAEGGPVTVTDPAMTRFFMTTEEAVELVLQASAPALAGPARGKVLVLEMGRPVRILDLARQMIRLSGRRPDHDIAIAITGLRPGEKLAEALFAPGENPAPTAVAGVLQAEPRAASLPELEAGIERLAAAARDGRIGLLIETLTALVPEYRPQGAYASHKLPGQAAS</sequence>
<keyword evidence="2" id="KW-0472">Membrane</keyword>
<keyword evidence="2" id="KW-1133">Transmembrane helix</keyword>